<name>A0A8S5NKD0_9CAUD</name>
<accession>A0A8S5NKD0</accession>
<evidence type="ECO:0000313" key="1">
    <source>
        <dbReference type="EMBL" id="DAD94539.1"/>
    </source>
</evidence>
<protein>
    <submittedName>
        <fullName evidence="1">Uncharacterized protein</fullName>
    </submittedName>
</protein>
<dbReference type="EMBL" id="BK015176">
    <property type="protein sequence ID" value="DAD94539.1"/>
    <property type="molecule type" value="Genomic_DNA"/>
</dbReference>
<organism evidence="1">
    <name type="scientific">Siphoviridae sp. cttFh17</name>
    <dbReference type="NCBI Taxonomy" id="2826491"/>
    <lineage>
        <taxon>Viruses</taxon>
        <taxon>Duplodnaviria</taxon>
        <taxon>Heunggongvirae</taxon>
        <taxon>Uroviricota</taxon>
        <taxon>Caudoviricetes</taxon>
    </lineage>
</organism>
<reference evidence="1" key="1">
    <citation type="journal article" date="2021" name="Proc. Natl. Acad. Sci. U.S.A.">
        <title>A Catalog of Tens of Thousands of Viruses from Human Metagenomes Reveals Hidden Associations with Chronic Diseases.</title>
        <authorList>
            <person name="Tisza M.J."/>
            <person name="Buck C.B."/>
        </authorList>
    </citation>
    <scope>NUCLEOTIDE SEQUENCE</scope>
    <source>
        <strain evidence="1">CttFh17</strain>
    </source>
</reference>
<proteinExistence type="predicted"/>
<sequence>MCSFMVAPIWGLYDLEFLLGKSLSVKVLINKEDFEFVGGFLVR</sequence>